<proteinExistence type="predicted"/>
<comment type="caution">
    <text evidence="3">The sequence shown here is derived from an EMBL/GenBank/DDBJ whole genome shotgun (WGS) entry which is preliminary data.</text>
</comment>
<feature type="compositionally biased region" description="Basic residues" evidence="1">
    <location>
        <begin position="51"/>
        <end position="61"/>
    </location>
</feature>
<dbReference type="InterPro" id="IPR001810">
    <property type="entry name" value="F-box_dom"/>
</dbReference>
<feature type="region of interest" description="Disordered" evidence="1">
    <location>
        <begin position="1"/>
        <end position="61"/>
    </location>
</feature>
<evidence type="ECO:0000259" key="2">
    <source>
        <dbReference type="PROSITE" id="PS50181"/>
    </source>
</evidence>
<accession>A0ABR2IAA7</accession>
<reference evidence="3 4" key="1">
    <citation type="journal article" date="2024" name="IMA Fungus">
        <title>Apiospora arundinis, a panoply of carbohydrate-active enzymes and secondary metabolites.</title>
        <authorList>
            <person name="Sorensen T."/>
            <person name="Petersen C."/>
            <person name="Muurmann A.T."/>
            <person name="Christiansen J.V."/>
            <person name="Brundto M.L."/>
            <person name="Overgaard C.K."/>
            <person name="Boysen A.T."/>
            <person name="Wollenberg R.D."/>
            <person name="Larsen T.O."/>
            <person name="Sorensen J.L."/>
            <person name="Nielsen K.L."/>
            <person name="Sondergaard T.E."/>
        </authorList>
    </citation>
    <scope>NUCLEOTIDE SEQUENCE [LARGE SCALE GENOMIC DNA]</scope>
    <source>
        <strain evidence="3 4">AAU 773</strain>
    </source>
</reference>
<feature type="compositionally biased region" description="Acidic residues" evidence="1">
    <location>
        <begin position="22"/>
        <end position="31"/>
    </location>
</feature>
<dbReference type="EMBL" id="JAPCWZ010000006">
    <property type="protein sequence ID" value="KAK8859747.1"/>
    <property type="molecule type" value="Genomic_DNA"/>
</dbReference>
<protein>
    <recommendedName>
        <fullName evidence="2">F-box domain-containing protein</fullName>
    </recommendedName>
</protein>
<dbReference type="Proteomes" id="UP001390339">
    <property type="component" value="Unassembled WGS sequence"/>
</dbReference>
<dbReference type="InterPro" id="IPR036047">
    <property type="entry name" value="F-box-like_dom_sf"/>
</dbReference>
<evidence type="ECO:0000313" key="4">
    <source>
        <dbReference type="Proteomes" id="UP001390339"/>
    </source>
</evidence>
<evidence type="ECO:0000256" key="1">
    <source>
        <dbReference type="SAM" id="MobiDB-lite"/>
    </source>
</evidence>
<evidence type="ECO:0000313" key="3">
    <source>
        <dbReference type="EMBL" id="KAK8859747.1"/>
    </source>
</evidence>
<dbReference type="PROSITE" id="PS50181">
    <property type="entry name" value="FBOX"/>
    <property type="match status" value="1"/>
</dbReference>
<organism evidence="3 4">
    <name type="scientific">Apiospora arundinis</name>
    <dbReference type="NCBI Taxonomy" id="335852"/>
    <lineage>
        <taxon>Eukaryota</taxon>
        <taxon>Fungi</taxon>
        <taxon>Dikarya</taxon>
        <taxon>Ascomycota</taxon>
        <taxon>Pezizomycotina</taxon>
        <taxon>Sordariomycetes</taxon>
        <taxon>Xylariomycetidae</taxon>
        <taxon>Amphisphaeriales</taxon>
        <taxon>Apiosporaceae</taxon>
        <taxon>Apiospora</taxon>
    </lineage>
</organism>
<name>A0ABR2IAA7_9PEZI</name>
<feature type="domain" description="F-box" evidence="2">
    <location>
        <begin position="65"/>
        <end position="113"/>
    </location>
</feature>
<keyword evidence="4" id="KW-1185">Reference proteome</keyword>
<sequence>MKYGELNRLPSSLLRKSAQLPSDEEDDDLEPLEDKTEALTLRSKKTERAQKRQQLKAKKPKPTPKGLLLDLPYELLLEILYLLRPSDVFNLRRAAKGYDNFITSEESRIAQQIVSWRYSCLVQCFRLPVLIRDMQNEEKVSEYNKKHHGGNGSEEDDGIDIVAILQSSERQDRLGIHKRPNSHFPPPDPAEVCTCLTCVLRWSALCMIVDFAHWQATLDKFEPLPSWARNEPVPEWNQQLLARNAAVVRKALSIRGSSLTGEVGGLWHARLLEAHLDSTVRANRRQAANKGNKRRRFEMTSRDAAAGTDAFLQRKGPPTIDFPFHRDNYYMLEAFLPNRTWIADREGWVYVPATQHDSDIQQVKRWAVDMRGKRGTGVVPSDQGQLEATATIM</sequence>
<gene>
    <name evidence="3" type="ORF">PGQ11_010481</name>
</gene>
<dbReference type="SUPFAM" id="SSF81383">
    <property type="entry name" value="F-box domain"/>
    <property type="match status" value="1"/>
</dbReference>